<protein>
    <submittedName>
        <fullName evidence="2">Histone acetyltransferase</fullName>
    </submittedName>
</protein>
<dbReference type="Proteomes" id="UP000887580">
    <property type="component" value="Unplaced"/>
</dbReference>
<evidence type="ECO:0000313" key="1">
    <source>
        <dbReference type="Proteomes" id="UP000887580"/>
    </source>
</evidence>
<reference evidence="2" key="1">
    <citation type="submission" date="2022-11" db="UniProtKB">
        <authorList>
            <consortium name="WormBaseParasite"/>
        </authorList>
    </citation>
    <scope>IDENTIFICATION</scope>
</reference>
<name>A0AC35FRE6_9BILA</name>
<proteinExistence type="predicted"/>
<evidence type="ECO:0000313" key="2">
    <source>
        <dbReference type="WBParaSite" id="PS1159_v2.g20091.t1"/>
    </source>
</evidence>
<organism evidence="1 2">
    <name type="scientific">Panagrolaimus sp. PS1159</name>
    <dbReference type="NCBI Taxonomy" id="55785"/>
    <lineage>
        <taxon>Eukaryota</taxon>
        <taxon>Metazoa</taxon>
        <taxon>Ecdysozoa</taxon>
        <taxon>Nematoda</taxon>
        <taxon>Chromadorea</taxon>
        <taxon>Rhabditida</taxon>
        <taxon>Tylenchina</taxon>
        <taxon>Panagrolaimomorpha</taxon>
        <taxon>Panagrolaimoidea</taxon>
        <taxon>Panagrolaimidae</taxon>
        <taxon>Panagrolaimus</taxon>
    </lineage>
</organism>
<accession>A0AC35FRE6</accession>
<dbReference type="WBParaSite" id="PS1159_v2.g20091.t1">
    <property type="protein sequence ID" value="PS1159_v2.g20091.t1"/>
    <property type="gene ID" value="PS1159_v2.g20091"/>
</dbReference>
<sequence length="595" mass="69065">MEEASDATRLKGMMEEASDATPRRPPKRPRPAKKPRRKFAPPLLVGCRVSVKLDDAFVNAKILKADRHLTNSRYFVHYLGKGKSFNRWAFQDAVDMNNILYRRKTEEDNNEFVKWGDLSKESRMKIRRALKRKLPRNLQMIEFNQKQIVPRHFSPYPRSFTNLPCAYFCPFCLHYFGKPDQLKNHLLICPMFEPPGKKIYHDEHEKLAVFEVDGSAEQVYCEKLGLFTKLFLKTKSVKESVKMFHFYVLCEEKKKDEFLMVGYFSRAKDSYEHNVSCLLVIPTVQNNGYGKFLIEFSYLLSKCEETVGTPEKPLSAMGMVSYASYWLYAIIDAFMSKNEHDLSEESIRSCKYFKIASTFSVSELSKITSIAKTDLIVTLRYYNIVRSTEQLVAEKSNSEAETYDENAEMDLDDDIDPNESSREYDESSSEIDINDSIDYEDNLEYDESIDDDSLEYDESIDDGDEENLSDSDAEDLSVSDDEECYEEDSVDDNEEEDDSDNYSGDYQNAKAGKEYCFVFTKQMIKKYIREKNEKPHPKLELMKWKPHDIAEFVRSEGVRNPLAFSYASPENPRSSSKLRKKIPEPSEDQSDPDEV</sequence>